<dbReference type="EMBL" id="KQ234180">
    <property type="protein sequence ID" value="KMZ82486.1"/>
    <property type="molecule type" value="Genomic_DNA"/>
</dbReference>
<evidence type="ECO:0000313" key="2">
    <source>
        <dbReference type="Proteomes" id="UP000053562"/>
    </source>
</evidence>
<evidence type="ECO:0000313" key="1">
    <source>
        <dbReference type="EMBL" id="KMZ82486.1"/>
    </source>
</evidence>
<protein>
    <submittedName>
        <fullName evidence="1">Uncharacterized protein</fullName>
    </submittedName>
</protein>
<sequence length="254" mass="30927">MPEIETDKLLLTYNDYYYFKDNFKKTNSEKDEPNPDDFVNNGKFDYWKRRALHTVLEELLKHLRNHGIFWNREDKACSYISYILSEEVKAKNYTYDQEIFETFKGFINKYNTRPNFKSPHCSTSLVHVDSKMYDKMGKLYEMYELFKKFKDDNKLWQAESCSPVEAFLNQFNDFIRNNQPTNNDFKHILDEFRKEIKKDNIEQLIHILKYIMHSLKGHMNSLNQFLKKLNHFKKEYHPMHNMPNDNKCKDLHRE</sequence>
<reference evidence="1 2" key="1">
    <citation type="submission" date="2011-08" db="EMBL/GenBank/DDBJ databases">
        <title>The Genome Sequence of Plasmodium vivax India VII.</title>
        <authorList>
            <consortium name="The Broad Institute Genome Sequencing Platform"/>
            <consortium name="The Broad Institute Genome Sequencing Center for Infectious Disease"/>
            <person name="Neafsey D."/>
            <person name="Carlton J."/>
            <person name="Barnwell J."/>
            <person name="Collins W."/>
            <person name="Escalante A."/>
            <person name="Mullikin J."/>
            <person name="Saul A."/>
            <person name="Guigo R."/>
            <person name="Camara F."/>
            <person name="Young S.K."/>
            <person name="Zeng Q."/>
            <person name="Gargeya S."/>
            <person name="Fitzgerald M."/>
            <person name="Haas B."/>
            <person name="Abouelleil A."/>
            <person name="Alvarado L."/>
            <person name="Arachchi H.M."/>
            <person name="Berlin A."/>
            <person name="Brown A."/>
            <person name="Chapman S.B."/>
            <person name="Chen Z."/>
            <person name="Dunbar C."/>
            <person name="Freedman E."/>
            <person name="Gearin G."/>
            <person name="Gellesch M."/>
            <person name="Goldberg J."/>
            <person name="Griggs A."/>
            <person name="Gujja S."/>
            <person name="Heiman D."/>
            <person name="Howarth C."/>
            <person name="Larson L."/>
            <person name="Lui A."/>
            <person name="MacDonald P.J.P."/>
            <person name="Montmayeur A."/>
            <person name="Murphy C."/>
            <person name="Neiman D."/>
            <person name="Pearson M."/>
            <person name="Priest M."/>
            <person name="Roberts A."/>
            <person name="Saif S."/>
            <person name="Shea T."/>
            <person name="Shenoy N."/>
            <person name="Sisk P."/>
            <person name="Stolte C."/>
            <person name="Sykes S."/>
            <person name="Wortman J."/>
            <person name="Nusbaum C."/>
            <person name="Birren B."/>
        </authorList>
    </citation>
    <scope>NUCLEOTIDE SEQUENCE [LARGE SCALE GENOMIC DNA]</scope>
    <source>
        <strain evidence="1 2">India VII</strain>
    </source>
</reference>
<dbReference type="OrthoDB" id="10524126at2759"/>
<accession>A0A0J9SIP7</accession>
<organism evidence="1 2">
    <name type="scientific">Plasmodium vivax India VII</name>
    <dbReference type="NCBI Taxonomy" id="1077284"/>
    <lineage>
        <taxon>Eukaryota</taxon>
        <taxon>Sar</taxon>
        <taxon>Alveolata</taxon>
        <taxon>Apicomplexa</taxon>
        <taxon>Aconoidasida</taxon>
        <taxon>Haemosporida</taxon>
        <taxon>Plasmodiidae</taxon>
        <taxon>Plasmodium</taxon>
        <taxon>Plasmodium (Plasmodium)</taxon>
    </lineage>
</organism>
<dbReference type="Proteomes" id="UP000053562">
    <property type="component" value="Unassembled WGS sequence"/>
</dbReference>
<name>A0A0J9SIP7_PLAVI</name>
<dbReference type="AlphaFoldDB" id="A0A0J9SIP7"/>
<proteinExistence type="predicted"/>
<gene>
    <name evidence="1" type="ORF">PVIIG_05797</name>
</gene>